<sequence length="197" mass="22794">MPANRGDPGFLRETVSKIVYRTEYSSSFRGADDPFQNIPIPSHFSRRAAWAAAPHNQNKPTTSRVVQLPLNRVKHETINLQGLQPNRISSHRKIRSATERHTIPFNVTQNSLDRGRPFSGITTSSRARTEELVRTSQSLVARRLQSQLSRFPKDFRYIDKQCFFHPAQELSHKTFFVISPDWVSERQNFIRKNNMFG</sequence>
<dbReference type="GeneID" id="116306502"/>
<dbReference type="KEGG" id="aten:116306502"/>
<dbReference type="InParanoid" id="A0A6P8IY82"/>
<name>A0A6P8IY82_ACTTE</name>
<accession>A0A6P8IY82</accession>
<evidence type="ECO:0000313" key="2">
    <source>
        <dbReference type="RefSeq" id="XP_031572436.1"/>
    </source>
</evidence>
<dbReference type="Proteomes" id="UP000515163">
    <property type="component" value="Unplaced"/>
</dbReference>
<reference evidence="2" key="1">
    <citation type="submission" date="2025-08" db="UniProtKB">
        <authorList>
            <consortium name="RefSeq"/>
        </authorList>
    </citation>
    <scope>IDENTIFICATION</scope>
    <source>
        <tissue evidence="2">Tentacle</tissue>
    </source>
</reference>
<dbReference type="AlphaFoldDB" id="A0A6P8IY82"/>
<dbReference type="OrthoDB" id="5958725at2759"/>
<organism evidence="1 2">
    <name type="scientific">Actinia tenebrosa</name>
    <name type="common">Australian red waratah sea anemone</name>
    <dbReference type="NCBI Taxonomy" id="6105"/>
    <lineage>
        <taxon>Eukaryota</taxon>
        <taxon>Metazoa</taxon>
        <taxon>Cnidaria</taxon>
        <taxon>Anthozoa</taxon>
        <taxon>Hexacorallia</taxon>
        <taxon>Actiniaria</taxon>
        <taxon>Actiniidae</taxon>
        <taxon>Actinia</taxon>
    </lineage>
</organism>
<protein>
    <submittedName>
        <fullName evidence="2">Uncharacterized protein LOC116306502</fullName>
    </submittedName>
</protein>
<keyword evidence="1" id="KW-1185">Reference proteome</keyword>
<proteinExistence type="predicted"/>
<dbReference type="RefSeq" id="XP_031572436.1">
    <property type="nucleotide sequence ID" value="XM_031716576.1"/>
</dbReference>
<evidence type="ECO:0000313" key="1">
    <source>
        <dbReference type="Proteomes" id="UP000515163"/>
    </source>
</evidence>
<gene>
    <name evidence="2" type="primary">LOC116306502</name>
</gene>